<dbReference type="PANTHER" id="PTHR30482">
    <property type="entry name" value="HIGH-AFFINITY BRANCHED-CHAIN AMINO ACID TRANSPORT SYSTEM PERMEASE"/>
    <property type="match status" value="1"/>
</dbReference>
<reference evidence="7 9" key="1">
    <citation type="submission" date="2014-04" db="EMBL/GenBank/DDBJ databases">
        <authorList>
            <person name="Bishop-Lilly K.A."/>
            <person name="Broomall S.M."/>
            <person name="Chain P.S."/>
            <person name="Chertkov O."/>
            <person name="Coyne S.R."/>
            <person name="Daligault H.E."/>
            <person name="Davenport K.W."/>
            <person name="Erkkila T."/>
            <person name="Frey K.G."/>
            <person name="Gibbons H.S."/>
            <person name="Gu W."/>
            <person name="Jaissle J."/>
            <person name="Johnson S.L."/>
            <person name="Koroleva G.I."/>
            <person name="Ladner J.T."/>
            <person name="Lo C.-C."/>
            <person name="Minogue T.D."/>
            <person name="Munk C."/>
            <person name="Palacios G.F."/>
            <person name="Redden C.L."/>
            <person name="Rosenzweig C.N."/>
            <person name="Scholz M.B."/>
            <person name="Teshima H."/>
            <person name="Xu Y."/>
        </authorList>
    </citation>
    <scope>NUCLEOTIDE SEQUENCE [LARGE SCALE GENOMIC DNA]</scope>
    <source>
        <strain evidence="9">gladioli</strain>
        <strain evidence="7">Gladioli</strain>
    </source>
</reference>
<dbReference type="EMBL" id="JPGG01000017">
    <property type="protein sequence ID" value="KGC11286.1"/>
    <property type="molecule type" value="Genomic_DNA"/>
</dbReference>
<evidence type="ECO:0000256" key="3">
    <source>
        <dbReference type="ARBA" id="ARBA00022692"/>
    </source>
</evidence>
<evidence type="ECO:0000256" key="1">
    <source>
        <dbReference type="ARBA" id="ARBA00004651"/>
    </source>
</evidence>
<dbReference type="GO" id="GO:0015658">
    <property type="term" value="F:branched-chain amino acid transmembrane transporter activity"/>
    <property type="evidence" value="ECO:0007669"/>
    <property type="project" value="InterPro"/>
</dbReference>
<dbReference type="Pfam" id="PF02653">
    <property type="entry name" value="BPD_transp_2"/>
    <property type="match status" value="1"/>
</dbReference>
<gene>
    <name evidence="8" type="ORF">CRM94_24825</name>
    <name evidence="7" type="ORF">DM48_7260</name>
</gene>
<dbReference type="CDD" id="cd06581">
    <property type="entry name" value="TM_PBP1_LivM_like"/>
    <property type="match status" value="1"/>
</dbReference>
<evidence type="ECO:0000313" key="8">
    <source>
        <dbReference type="EMBL" id="PEH37723.1"/>
    </source>
</evidence>
<keyword evidence="2" id="KW-1003">Cell membrane</keyword>
<evidence type="ECO:0000256" key="4">
    <source>
        <dbReference type="ARBA" id="ARBA00022989"/>
    </source>
</evidence>
<dbReference type="OrthoDB" id="9034298at2"/>
<feature type="transmembrane region" description="Helical" evidence="6">
    <location>
        <begin position="306"/>
        <end position="325"/>
    </location>
</feature>
<evidence type="ECO:0000313" key="10">
    <source>
        <dbReference type="Proteomes" id="UP000220629"/>
    </source>
</evidence>
<dbReference type="InterPro" id="IPR043428">
    <property type="entry name" value="LivM-like"/>
</dbReference>
<evidence type="ECO:0000256" key="2">
    <source>
        <dbReference type="ARBA" id="ARBA00022475"/>
    </source>
</evidence>
<dbReference type="EMBL" id="PDDY01000004">
    <property type="protein sequence ID" value="PEH37723.1"/>
    <property type="molecule type" value="Genomic_DNA"/>
</dbReference>
<reference evidence="8" key="3">
    <citation type="submission" date="2017-09" db="EMBL/GenBank/DDBJ databases">
        <title>FDA dAtabase for Regulatory Grade micrObial Sequences (FDA-ARGOS): Supporting development and validation of Infectious Disease Dx tests.</title>
        <authorList>
            <person name="Minogue T."/>
            <person name="Wolcott M."/>
            <person name="Wasieloski L."/>
            <person name="Aguilar W."/>
            <person name="Moore D."/>
            <person name="Tallon L.J."/>
            <person name="Sadzewicz L."/>
            <person name="Ott S."/>
            <person name="Zhao X."/>
            <person name="Nagaraj S."/>
            <person name="Vavikolanu K."/>
            <person name="Aluvathingal J."/>
            <person name="Nadendla S."/>
            <person name="Sichtig H."/>
        </authorList>
    </citation>
    <scope>NUCLEOTIDE SEQUENCE</scope>
    <source>
        <strain evidence="8">FDAARGOS_390</strain>
    </source>
</reference>
<sequence>MSGKHTGRLRLWFSQPVFSPRDVPPLLMWGAAVATVVIVPFFAGPWLLSMVRDALVMGILALSYDLLWGRAGVLTLGHTTFLGLGAYGFAVTTVQFGQAPLMGLAAGMFCAVAVAAVIGYFLLFAGVRLHFFAIISLAVLIVAQQLAVSWQSVTGGDTGILAIPGLSFGVGSHTFDLGGPSASWYTVAVFLLAATGLVWLVCRSRYGKVLDAIATNEWRAKACGYHTSFHLLLVFVASAVLAAIAGALMAACSGVVAPDVFSPLLATEVILWVAIGGRGRTVGPVVAAVVLTLLRQTVSSYSTDGWPLILGGLFLGCVLFMPNGLRLHGLVEAARRVARTPWSRPLVHRADHAQEER</sequence>
<dbReference type="GO" id="GO:0005886">
    <property type="term" value="C:plasma membrane"/>
    <property type="evidence" value="ECO:0007669"/>
    <property type="project" value="UniProtKB-SubCell"/>
</dbReference>
<evidence type="ECO:0000256" key="6">
    <source>
        <dbReference type="SAM" id="Phobius"/>
    </source>
</evidence>
<dbReference type="InterPro" id="IPR001851">
    <property type="entry name" value="ABC_transp_permease"/>
</dbReference>
<dbReference type="RefSeq" id="WP_036050251.1">
    <property type="nucleotide sequence ID" value="NZ_CADEVY010000015.1"/>
</dbReference>
<name>A0A095F0S9_BURGA</name>
<reference evidence="10" key="2">
    <citation type="submission" date="2017-09" db="EMBL/GenBank/DDBJ databases">
        <title>FDA dAtabase for Regulatory Grade micrObial Sequences (FDA-ARGOS): Supporting development and validation of Infectious Disease Dx tests.</title>
        <authorList>
            <person name="Minogue T."/>
            <person name="Wolcott M."/>
            <person name="Wasieloski L."/>
            <person name="Aguilar W."/>
            <person name="Moore D."/>
            <person name="Tallon L."/>
            <person name="Sadzewicz L."/>
            <person name="Ott S."/>
            <person name="Zhao X."/>
            <person name="Nagaraj S."/>
            <person name="Vavikolanu K."/>
            <person name="Aluvathingal J."/>
            <person name="Nadendla S."/>
            <person name="Sichtig H."/>
        </authorList>
    </citation>
    <scope>NUCLEOTIDE SEQUENCE [LARGE SCALE GENOMIC DNA]</scope>
    <source>
        <strain evidence="10">FDAARGOS_390</strain>
    </source>
</reference>
<dbReference type="Proteomes" id="UP000029590">
    <property type="component" value="Unassembled WGS sequence"/>
</dbReference>
<protein>
    <submittedName>
        <fullName evidence="8">Branched-chain amino acid ABC transporter permease</fullName>
    </submittedName>
    <submittedName>
        <fullName evidence="7">Branched-chain amino acid transport system / permease component family protein</fullName>
    </submittedName>
</protein>
<comment type="caution">
    <text evidence="8">The sequence shown here is derived from an EMBL/GenBank/DDBJ whole genome shotgun (WGS) entry which is preliminary data.</text>
</comment>
<dbReference type="KEGG" id="bgo:BM43_72"/>
<feature type="transmembrane region" description="Helical" evidence="6">
    <location>
        <begin position="68"/>
        <end position="89"/>
    </location>
</feature>
<proteinExistence type="predicted"/>
<evidence type="ECO:0000313" key="9">
    <source>
        <dbReference type="Proteomes" id="UP000029590"/>
    </source>
</evidence>
<accession>A0A095F0S9</accession>
<keyword evidence="5 6" id="KW-0472">Membrane</keyword>
<evidence type="ECO:0000256" key="5">
    <source>
        <dbReference type="ARBA" id="ARBA00023136"/>
    </source>
</evidence>
<organism evidence="8 10">
    <name type="scientific">Burkholderia gladioli</name>
    <name type="common">Pseudomonas marginata</name>
    <name type="synonym">Phytomonas marginata</name>
    <dbReference type="NCBI Taxonomy" id="28095"/>
    <lineage>
        <taxon>Bacteria</taxon>
        <taxon>Pseudomonadati</taxon>
        <taxon>Pseudomonadota</taxon>
        <taxon>Betaproteobacteria</taxon>
        <taxon>Burkholderiales</taxon>
        <taxon>Burkholderiaceae</taxon>
        <taxon>Burkholderia</taxon>
    </lineage>
</organism>
<dbReference type="Proteomes" id="UP000220629">
    <property type="component" value="Unassembled WGS sequence"/>
</dbReference>
<comment type="subcellular location">
    <subcellularLocation>
        <location evidence="1">Cell membrane</location>
        <topology evidence="1">Multi-pass membrane protein</topology>
    </subcellularLocation>
</comment>
<dbReference type="PANTHER" id="PTHR30482:SF17">
    <property type="entry name" value="ABC TRANSPORTER ATP-BINDING PROTEIN"/>
    <property type="match status" value="1"/>
</dbReference>
<keyword evidence="3 6" id="KW-0812">Transmembrane</keyword>
<feature type="transmembrane region" description="Helical" evidence="6">
    <location>
        <begin position="101"/>
        <end position="122"/>
    </location>
</feature>
<feature type="transmembrane region" description="Helical" evidence="6">
    <location>
        <begin position="229"/>
        <end position="257"/>
    </location>
</feature>
<evidence type="ECO:0000313" key="7">
    <source>
        <dbReference type="EMBL" id="KGC11286.1"/>
    </source>
</evidence>
<keyword evidence="4 6" id="KW-1133">Transmembrane helix</keyword>
<feature type="transmembrane region" description="Helical" evidence="6">
    <location>
        <begin position="129"/>
        <end position="147"/>
    </location>
</feature>
<feature type="transmembrane region" description="Helical" evidence="6">
    <location>
        <begin position="26"/>
        <end position="48"/>
    </location>
</feature>
<feature type="transmembrane region" description="Helical" evidence="6">
    <location>
        <begin position="182"/>
        <end position="202"/>
    </location>
</feature>
<dbReference type="AlphaFoldDB" id="A0A095F0S9"/>